<evidence type="ECO:0000313" key="1">
    <source>
        <dbReference type="EMBL" id="MPL94510.1"/>
    </source>
</evidence>
<proteinExistence type="predicted"/>
<dbReference type="AlphaFoldDB" id="A0A644VTG4"/>
<accession>A0A644VTG4</accession>
<sequence length="147" mass="17459">MTLTIFPIKNIIWKVSHTFSYISFKQLPRFIRKIGIDTQITAIVQCVSIKVIVGNQFADKFQSKLLHFRQCRIQKRSHFRWIIHFFQHPFRRMLDRCFAGPRGITISHSLLSIRSAGRENSSRNRHLQIPLLRFVNKELQIIPCQRT</sequence>
<dbReference type="EMBL" id="VSSQ01000430">
    <property type="protein sequence ID" value="MPL94510.1"/>
    <property type="molecule type" value="Genomic_DNA"/>
</dbReference>
<gene>
    <name evidence="1" type="ORF">SDC9_40664</name>
</gene>
<reference evidence="1" key="1">
    <citation type="submission" date="2019-08" db="EMBL/GenBank/DDBJ databases">
        <authorList>
            <person name="Kucharzyk K."/>
            <person name="Murdoch R.W."/>
            <person name="Higgins S."/>
            <person name="Loffler F."/>
        </authorList>
    </citation>
    <scope>NUCLEOTIDE SEQUENCE</scope>
</reference>
<organism evidence="1">
    <name type="scientific">bioreactor metagenome</name>
    <dbReference type="NCBI Taxonomy" id="1076179"/>
    <lineage>
        <taxon>unclassified sequences</taxon>
        <taxon>metagenomes</taxon>
        <taxon>ecological metagenomes</taxon>
    </lineage>
</organism>
<name>A0A644VTG4_9ZZZZ</name>
<protein>
    <submittedName>
        <fullName evidence="1">Uncharacterized protein</fullName>
    </submittedName>
</protein>
<comment type="caution">
    <text evidence="1">The sequence shown here is derived from an EMBL/GenBank/DDBJ whole genome shotgun (WGS) entry which is preliminary data.</text>
</comment>